<dbReference type="EMBL" id="VJOM01000024">
    <property type="protein sequence ID" value="TSE30279.1"/>
    <property type="molecule type" value="Genomic_DNA"/>
</dbReference>
<evidence type="ECO:0000256" key="5">
    <source>
        <dbReference type="ARBA" id="ARBA00022801"/>
    </source>
</evidence>
<accession>A0A554X359</accession>
<reference evidence="8 9" key="1">
    <citation type="submission" date="2019-07" db="EMBL/GenBank/DDBJ databases">
        <title>Tepidimonas taiwanensis I1-1 draft genome.</title>
        <authorList>
            <person name="Da Costa M.S."/>
            <person name="Froufe H.J.C."/>
            <person name="Egas C."/>
            <person name="Albuquerque L."/>
        </authorList>
    </citation>
    <scope>NUCLEOTIDE SEQUENCE [LARGE SCALE GENOMIC DNA]</scope>
    <source>
        <strain evidence="8 9">I1-1</strain>
    </source>
</reference>
<comment type="caution">
    <text evidence="8">The sequence shown here is derived from an EMBL/GenBank/DDBJ whole genome shotgun (WGS) entry which is preliminary data.</text>
</comment>
<feature type="domain" description="Adenosine deaminase" evidence="7">
    <location>
        <begin position="15"/>
        <end position="331"/>
    </location>
</feature>
<evidence type="ECO:0000259" key="7">
    <source>
        <dbReference type="Pfam" id="PF00962"/>
    </source>
</evidence>
<gene>
    <name evidence="8" type="primary">add</name>
    <name evidence="8" type="ORF">Ttaiw_01976</name>
</gene>
<keyword evidence="6" id="KW-0862">Zinc</keyword>
<evidence type="ECO:0000256" key="4">
    <source>
        <dbReference type="ARBA" id="ARBA00022723"/>
    </source>
</evidence>
<keyword evidence="5 8" id="KW-0378">Hydrolase</keyword>
<evidence type="ECO:0000256" key="6">
    <source>
        <dbReference type="ARBA" id="ARBA00022833"/>
    </source>
</evidence>
<dbReference type="EC" id="3.5.4.4" evidence="3"/>
<dbReference type="PANTHER" id="PTHR11409:SF43">
    <property type="entry name" value="ADENOSINE DEAMINASE"/>
    <property type="match status" value="1"/>
</dbReference>
<dbReference type="PANTHER" id="PTHR11409">
    <property type="entry name" value="ADENOSINE DEAMINASE"/>
    <property type="match status" value="1"/>
</dbReference>
<protein>
    <recommendedName>
        <fullName evidence="3">adenosine deaminase</fullName>
        <ecNumber evidence="3">3.5.4.4</ecNumber>
    </recommendedName>
</protein>
<dbReference type="AlphaFoldDB" id="A0A554X359"/>
<dbReference type="Gene3D" id="3.20.20.140">
    <property type="entry name" value="Metal-dependent hydrolases"/>
    <property type="match status" value="1"/>
</dbReference>
<dbReference type="STRING" id="307486.GCA_000807215_02351"/>
<dbReference type="Pfam" id="PF00962">
    <property type="entry name" value="A_deaminase"/>
    <property type="match status" value="1"/>
</dbReference>
<dbReference type="InterPro" id="IPR006330">
    <property type="entry name" value="Ado/ade_deaminase"/>
</dbReference>
<dbReference type="GO" id="GO:0006154">
    <property type="term" value="P:adenosine catabolic process"/>
    <property type="evidence" value="ECO:0007669"/>
    <property type="project" value="TreeGrafter"/>
</dbReference>
<keyword evidence="4" id="KW-0479">Metal-binding</keyword>
<dbReference type="RefSeq" id="WP_224440908.1">
    <property type="nucleotide sequence ID" value="NZ_CP083911.1"/>
</dbReference>
<organism evidence="8 9">
    <name type="scientific">Tepidimonas taiwanensis</name>
    <dbReference type="NCBI Taxonomy" id="307486"/>
    <lineage>
        <taxon>Bacteria</taxon>
        <taxon>Pseudomonadati</taxon>
        <taxon>Pseudomonadota</taxon>
        <taxon>Betaproteobacteria</taxon>
        <taxon>Burkholderiales</taxon>
        <taxon>Tepidimonas</taxon>
    </lineage>
</organism>
<proteinExistence type="inferred from homology"/>
<comment type="cofactor">
    <cofactor evidence="1">
        <name>Zn(2+)</name>
        <dbReference type="ChEBI" id="CHEBI:29105"/>
    </cofactor>
</comment>
<keyword evidence="9" id="KW-1185">Reference proteome</keyword>
<dbReference type="GO" id="GO:0043103">
    <property type="term" value="P:hypoxanthine salvage"/>
    <property type="evidence" value="ECO:0007669"/>
    <property type="project" value="TreeGrafter"/>
</dbReference>
<dbReference type="GO" id="GO:0046103">
    <property type="term" value="P:inosine biosynthetic process"/>
    <property type="evidence" value="ECO:0007669"/>
    <property type="project" value="TreeGrafter"/>
</dbReference>
<dbReference type="GO" id="GO:0046872">
    <property type="term" value="F:metal ion binding"/>
    <property type="evidence" value="ECO:0007669"/>
    <property type="project" value="UniProtKB-KW"/>
</dbReference>
<name>A0A554X359_9BURK</name>
<comment type="similarity">
    <text evidence="2">Belongs to the metallo-dependent hydrolases superfamily. Adenosine and AMP deaminases family.</text>
</comment>
<evidence type="ECO:0000313" key="8">
    <source>
        <dbReference type="EMBL" id="TSE30279.1"/>
    </source>
</evidence>
<dbReference type="Proteomes" id="UP000317763">
    <property type="component" value="Unassembled WGS sequence"/>
</dbReference>
<dbReference type="InterPro" id="IPR032466">
    <property type="entry name" value="Metal_Hydrolase"/>
</dbReference>
<sequence>MTTAATPVWDWRALPKASLHEHLDGGLRPSTLIELARARGMRLPHEEPRALAQWMADNANSGSLVRYLEGFALTVQAMATASACERVARELVQDMRADGCVLGEVRFAPQLFEPWGLAAEAAVEAVLEGLRGGGLPCGLIVCAMRQDPPERTLRAAQVAARYRDQGVVGFDLAGPELGYPPSLHAEALRCAQAAGLALTLHAGEADAGWRVLQAAAYGAQRVGHGVRITDDAAWMEEAKRLGVHFEVCPSSNVHTGAAPSVAEHPVRAMWAAGLHVSISPDNRLMSATTLSDELRLLHEQAGLSVRDLAHMQRCAIEASFLPESSRRTALEQWQVWAQAHGLL</sequence>
<dbReference type="NCBIfam" id="TIGR01430">
    <property type="entry name" value="aden_deam"/>
    <property type="match status" value="1"/>
</dbReference>
<dbReference type="InterPro" id="IPR001365">
    <property type="entry name" value="A_deaminase_dom"/>
</dbReference>
<evidence type="ECO:0000313" key="9">
    <source>
        <dbReference type="Proteomes" id="UP000317763"/>
    </source>
</evidence>
<dbReference type="SUPFAM" id="SSF51556">
    <property type="entry name" value="Metallo-dependent hydrolases"/>
    <property type="match status" value="1"/>
</dbReference>
<evidence type="ECO:0000256" key="2">
    <source>
        <dbReference type="ARBA" id="ARBA00006676"/>
    </source>
</evidence>
<dbReference type="GO" id="GO:0005829">
    <property type="term" value="C:cytosol"/>
    <property type="evidence" value="ECO:0007669"/>
    <property type="project" value="TreeGrafter"/>
</dbReference>
<evidence type="ECO:0000256" key="1">
    <source>
        <dbReference type="ARBA" id="ARBA00001947"/>
    </source>
</evidence>
<dbReference type="GO" id="GO:0004000">
    <property type="term" value="F:adenosine deaminase activity"/>
    <property type="evidence" value="ECO:0007669"/>
    <property type="project" value="TreeGrafter"/>
</dbReference>
<evidence type="ECO:0000256" key="3">
    <source>
        <dbReference type="ARBA" id="ARBA00012784"/>
    </source>
</evidence>